<dbReference type="RefSeq" id="WP_005544936.1">
    <property type="nucleotide sequence ID" value="NZ_JABFOR010000007.1"/>
</dbReference>
<dbReference type="GeneID" id="94488534"/>
<reference evidence="2 3" key="1">
    <citation type="submission" date="2020-05" db="EMBL/GenBank/DDBJ databases">
        <title>Whole genome sequencing and identification of novel metabolites from Paenibacillus alvei strain JR949.</title>
        <authorList>
            <person name="Rajendhran J."/>
            <person name="Sree Pranav P."/>
            <person name="Mahalakshmi B."/>
            <person name="Karthikeyan R."/>
        </authorList>
    </citation>
    <scope>NUCLEOTIDE SEQUENCE [LARGE SCALE GENOMIC DNA]</scope>
    <source>
        <strain evidence="2 3">JR949</strain>
    </source>
</reference>
<dbReference type="Proteomes" id="UP000552038">
    <property type="component" value="Unassembled WGS sequence"/>
</dbReference>
<evidence type="ECO:0000313" key="1">
    <source>
        <dbReference type="EMBL" id="MCY9759464.1"/>
    </source>
</evidence>
<dbReference type="AlphaFoldDB" id="A0AAP6ZYR1"/>
<gene>
    <name evidence="2" type="ORF">HMI46_08480</name>
    <name evidence="1" type="ORF">M5X12_02640</name>
</gene>
<dbReference type="InterPro" id="IPR015946">
    <property type="entry name" value="KH_dom-like_a/b"/>
</dbReference>
<accession>A0AAP6ZYR1</accession>
<evidence type="ECO:0000313" key="4">
    <source>
        <dbReference type="Proteomes" id="UP001527181"/>
    </source>
</evidence>
<evidence type="ECO:0000313" key="2">
    <source>
        <dbReference type="EMBL" id="NOJ70587.1"/>
    </source>
</evidence>
<organism evidence="2 3">
    <name type="scientific">Paenibacillus alvei</name>
    <name type="common">Bacillus alvei</name>
    <dbReference type="NCBI Taxonomy" id="44250"/>
    <lineage>
        <taxon>Bacteria</taxon>
        <taxon>Bacillati</taxon>
        <taxon>Bacillota</taxon>
        <taxon>Bacilli</taxon>
        <taxon>Bacillales</taxon>
        <taxon>Paenibacillaceae</taxon>
        <taxon>Paenibacillus</taxon>
    </lineage>
</organism>
<sequence length="142" mass="15693">MELGRGEVTVVRVHVKEMKPNEWAGSCGDVQILVKGAGETSEAGVVAGSFDLWMLSLAFAVAESIRAYVTEKAWNLESLHVDAVDERSGEGKLLYITFLIHADGLHQGERDELFGAVRNRCTLLRLINKEIEIYFSDQLAKG</sequence>
<dbReference type="Proteomes" id="UP001527181">
    <property type="component" value="Unassembled WGS sequence"/>
</dbReference>
<dbReference type="SUPFAM" id="SSF82784">
    <property type="entry name" value="OsmC-like"/>
    <property type="match status" value="1"/>
</dbReference>
<proteinExistence type="predicted"/>
<reference evidence="1 4" key="2">
    <citation type="submission" date="2022-05" db="EMBL/GenBank/DDBJ databases">
        <title>Genome Sequencing of Bee-Associated Microbes.</title>
        <authorList>
            <person name="Dunlap C."/>
        </authorList>
    </citation>
    <scope>NUCLEOTIDE SEQUENCE [LARGE SCALE GENOMIC DNA]</scope>
    <source>
        <strain evidence="1 4">NRRL B-04010</strain>
    </source>
</reference>
<evidence type="ECO:0000313" key="3">
    <source>
        <dbReference type="Proteomes" id="UP000552038"/>
    </source>
</evidence>
<keyword evidence="4" id="KW-1185">Reference proteome</keyword>
<dbReference type="EMBL" id="JAMDNP010000005">
    <property type="protein sequence ID" value="MCY9759464.1"/>
    <property type="molecule type" value="Genomic_DNA"/>
</dbReference>
<protein>
    <submittedName>
        <fullName evidence="2">OsmC family peroxiredoxin</fullName>
    </submittedName>
</protein>
<name>A0AAP6ZYR1_PAEAL</name>
<dbReference type="EMBL" id="JABFOR010000007">
    <property type="protein sequence ID" value="NOJ70587.1"/>
    <property type="molecule type" value="Genomic_DNA"/>
</dbReference>
<comment type="caution">
    <text evidence="2">The sequence shown here is derived from an EMBL/GenBank/DDBJ whole genome shotgun (WGS) entry which is preliminary data.</text>
</comment>
<dbReference type="InterPro" id="IPR036102">
    <property type="entry name" value="OsmC/Ohrsf"/>
</dbReference>
<dbReference type="Gene3D" id="3.30.300.20">
    <property type="match status" value="1"/>
</dbReference>